<keyword evidence="1" id="KW-0812">Transmembrane</keyword>
<reference evidence="2 3" key="1">
    <citation type="journal article" date="2013" name="Genome Announc.">
        <title>Draft Genome Sequence of the Lignocellulose Decomposer Thermobifida fusca Strain TM51.</title>
        <authorList>
            <person name="Toth A."/>
            <person name="Barna T."/>
            <person name="Nagy I."/>
            <person name="Horvath B."/>
            <person name="Nagy I."/>
            <person name="Tancsics A."/>
            <person name="Kriszt B."/>
            <person name="Baka E."/>
            <person name="Fekete C."/>
            <person name="Kukolya J."/>
        </authorList>
    </citation>
    <scope>NUCLEOTIDE SEQUENCE [LARGE SCALE GENOMIC DNA]</scope>
    <source>
        <strain evidence="2 3">TM51</strain>
    </source>
</reference>
<sequence length="159" mass="17144">MLVPPQAADAAAASPDGLPPDASIYGQYGTAGQQWHTIRESCVDKLSSSAMATLSNTAWDLSKTINQSTITVYQAATSDGLLDNFNRLVENVIGELREGIWRPLLPTVIILGAVWLGWYGLIRKRVTVTIESAVWMVVATTLGIWILVNPGQILGYAST</sequence>
<keyword evidence="3" id="KW-1185">Reference proteome</keyword>
<proteinExistence type="predicted"/>
<dbReference type="EMBL" id="AOSG01000011">
    <property type="protein sequence ID" value="EOR72409.1"/>
    <property type="molecule type" value="Genomic_DNA"/>
</dbReference>
<evidence type="ECO:0000313" key="3">
    <source>
        <dbReference type="Proteomes" id="UP000014184"/>
    </source>
</evidence>
<organism evidence="2 3">
    <name type="scientific">Thermobifida fusca TM51</name>
    <dbReference type="NCBI Taxonomy" id="1169414"/>
    <lineage>
        <taxon>Bacteria</taxon>
        <taxon>Bacillati</taxon>
        <taxon>Actinomycetota</taxon>
        <taxon>Actinomycetes</taxon>
        <taxon>Streptosporangiales</taxon>
        <taxon>Nocardiopsidaceae</taxon>
        <taxon>Thermobifida</taxon>
    </lineage>
</organism>
<evidence type="ECO:0000313" key="2">
    <source>
        <dbReference type="EMBL" id="EOR72409.1"/>
    </source>
</evidence>
<evidence type="ECO:0000256" key="1">
    <source>
        <dbReference type="SAM" id="Phobius"/>
    </source>
</evidence>
<keyword evidence="1" id="KW-0472">Membrane</keyword>
<protein>
    <submittedName>
        <fullName evidence="2">Uncharacterized protein</fullName>
    </submittedName>
</protein>
<dbReference type="AlphaFoldDB" id="A0A9P2WRT2"/>
<dbReference type="Proteomes" id="UP000014184">
    <property type="component" value="Unassembled WGS sequence"/>
</dbReference>
<accession>A0A9P2WRT2</accession>
<comment type="caution">
    <text evidence="2">The sequence shown here is derived from an EMBL/GenBank/DDBJ whole genome shotgun (WGS) entry which is preliminary data.</text>
</comment>
<feature type="non-terminal residue" evidence="2">
    <location>
        <position position="159"/>
    </location>
</feature>
<name>A0A9P2WRT2_THEFU</name>
<gene>
    <name evidence="2" type="ORF">TM51_02743</name>
</gene>
<feature type="transmembrane region" description="Helical" evidence="1">
    <location>
        <begin position="133"/>
        <end position="157"/>
    </location>
</feature>
<feature type="transmembrane region" description="Helical" evidence="1">
    <location>
        <begin position="100"/>
        <end position="121"/>
    </location>
</feature>
<keyword evidence="1" id="KW-1133">Transmembrane helix</keyword>